<dbReference type="SUPFAM" id="SSF51735">
    <property type="entry name" value="NAD(P)-binding Rossmann-fold domains"/>
    <property type="match status" value="1"/>
</dbReference>
<name>A0ABT6F9K2_9BACT</name>
<dbReference type="InterPro" id="IPR006115">
    <property type="entry name" value="6PGDH_NADP-bd"/>
</dbReference>
<dbReference type="InterPro" id="IPR036291">
    <property type="entry name" value="NAD(P)-bd_dom_sf"/>
</dbReference>
<dbReference type="Gene3D" id="1.10.1040.10">
    <property type="entry name" value="N-(1-d-carboxylethyl)-l-norvaline Dehydrogenase, domain 2"/>
    <property type="match status" value="1"/>
</dbReference>
<dbReference type="PANTHER" id="PTHR43580">
    <property type="entry name" value="OXIDOREDUCTASE GLYR1-RELATED"/>
    <property type="match status" value="1"/>
</dbReference>
<dbReference type="GO" id="GO:0016491">
    <property type="term" value="F:oxidoreductase activity"/>
    <property type="evidence" value="ECO:0007669"/>
    <property type="project" value="UniProtKB-KW"/>
</dbReference>
<dbReference type="RefSeq" id="WP_277864344.1">
    <property type="nucleotide sequence ID" value="NZ_JARRAG010000002.1"/>
</dbReference>
<evidence type="ECO:0000259" key="4">
    <source>
        <dbReference type="Pfam" id="PF14833"/>
    </source>
</evidence>
<dbReference type="Proteomes" id="UP001216907">
    <property type="component" value="Unassembled WGS sequence"/>
</dbReference>
<evidence type="ECO:0000259" key="3">
    <source>
        <dbReference type="Pfam" id="PF03446"/>
    </source>
</evidence>
<dbReference type="SUPFAM" id="SSF48179">
    <property type="entry name" value="6-phosphogluconate dehydrogenase C-terminal domain-like"/>
    <property type="match status" value="1"/>
</dbReference>
<evidence type="ECO:0000313" key="5">
    <source>
        <dbReference type="EMBL" id="MDG3004268.1"/>
    </source>
</evidence>
<dbReference type="InterPro" id="IPR051265">
    <property type="entry name" value="HIBADH-related_NP60_sf"/>
</dbReference>
<dbReference type="PANTHER" id="PTHR43580:SF2">
    <property type="entry name" value="CYTOKINE-LIKE NUCLEAR FACTOR N-PAC"/>
    <property type="match status" value="1"/>
</dbReference>
<dbReference type="InterPro" id="IPR015815">
    <property type="entry name" value="HIBADH-related"/>
</dbReference>
<dbReference type="InterPro" id="IPR029154">
    <property type="entry name" value="HIBADH-like_NADP-bd"/>
</dbReference>
<keyword evidence="6" id="KW-1185">Reference proteome</keyword>
<feature type="domain" description="3-hydroxyisobutyrate dehydrogenase-like NAD-binding" evidence="4">
    <location>
        <begin position="166"/>
        <end position="284"/>
    </location>
</feature>
<dbReference type="PROSITE" id="PS00895">
    <property type="entry name" value="3_HYDROXYISOBUT_DH"/>
    <property type="match status" value="1"/>
</dbReference>
<evidence type="ECO:0000256" key="2">
    <source>
        <dbReference type="ARBA" id="ARBA00023027"/>
    </source>
</evidence>
<accession>A0ABT6F9K2</accession>
<proteinExistence type="predicted"/>
<keyword evidence="1 5" id="KW-0560">Oxidoreductase</keyword>
<dbReference type="PIRSF" id="PIRSF000103">
    <property type="entry name" value="HIBADH"/>
    <property type="match status" value="1"/>
</dbReference>
<evidence type="ECO:0000313" key="6">
    <source>
        <dbReference type="Proteomes" id="UP001216907"/>
    </source>
</evidence>
<organism evidence="5 6">
    <name type="scientific">Paludisphaera mucosa</name>
    <dbReference type="NCBI Taxonomy" id="3030827"/>
    <lineage>
        <taxon>Bacteria</taxon>
        <taxon>Pseudomonadati</taxon>
        <taxon>Planctomycetota</taxon>
        <taxon>Planctomycetia</taxon>
        <taxon>Isosphaerales</taxon>
        <taxon>Isosphaeraceae</taxon>
        <taxon>Paludisphaera</taxon>
    </lineage>
</organism>
<feature type="domain" description="6-phosphogluconate dehydrogenase NADP-binding" evidence="3">
    <location>
        <begin position="3"/>
        <end position="161"/>
    </location>
</feature>
<dbReference type="InterPro" id="IPR013328">
    <property type="entry name" value="6PGD_dom2"/>
</dbReference>
<dbReference type="EC" id="1.1.-.-" evidence="5"/>
<dbReference type="Pfam" id="PF03446">
    <property type="entry name" value="NAD_binding_2"/>
    <property type="match status" value="1"/>
</dbReference>
<keyword evidence="2" id="KW-0520">NAD</keyword>
<dbReference type="EMBL" id="JARRAG010000002">
    <property type="protein sequence ID" value="MDG3004268.1"/>
    <property type="molecule type" value="Genomic_DNA"/>
</dbReference>
<dbReference type="Pfam" id="PF14833">
    <property type="entry name" value="NAD_binding_11"/>
    <property type="match status" value="1"/>
</dbReference>
<comment type="caution">
    <text evidence="5">The sequence shown here is derived from an EMBL/GenBank/DDBJ whole genome shotgun (WGS) entry which is preliminary data.</text>
</comment>
<dbReference type="Gene3D" id="3.40.50.720">
    <property type="entry name" value="NAD(P)-binding Rossmann-like Domain"/>
    <property type="match status" value="1"/>
</dbReference>
<dbReference type="InterPro" id="IPR008927">
    <property type="entry name" value="6-PGluconate_DH-like_C_sf"/>
</dbReference>
<gene>
    <name evidence="5" type="ORF">PZE19_10815</name>
</gene>
<dbReference type="InterPro" id="IPR002204">
    <property type="entry name" value="3-OH-isobutyrate_DH-rel_CS"/>
</dbReference>
<sequence length="289" mass="29876">MSKVAVLGLGAMGSRMAANLLKAGHELTVWNLVPEAAKDLASSGAKTAASPREAAAGNEFVLTMVRDDEASRQVWLDPANGALAGMEPGAVAIESSTLTPAWVRELGDAFSKAGIALLEAPVAGSTPQAEDARLIFLIGGDPETMKRAEPLLKALGSGIHHAGPLGAGALAKLVTNTLMGVQSATIAEMIGMLKRQRVDPKRVLDAVAGTAMWNPHLTSDTESMLSGNFEAHFPIKLLEKDLGYTVTTAGGSASAPIASAASGVFQRAIDEKLGDLNMTAVVKLFDKAP</sequence>
<reference evidence="5 6" key="1">
    <citation type="submission" date="2023-03" db="EMBL/GenBank/DDBJ databases">
        <title>Paludisphaera mucosa sp. nov. a novel planctomycete from northern fen.</title>
        <authorList>
            <person name="Ivanova A."/>
        </authorList>
    </citation>
    <scope>NUCLEOTIDE SEQUENCE [LARGE SCALE GENOMIC DNA]</scope>
    <source>
        <strain evidence="5 6">Pla2</strain>
    </source>
</reference>
<evidence type="ECO:0000256" key="1">
    <source>
        <dbReference type="ARBA" id="ARBA00023002"/>
    </source>
</evidence>
<protein>
    <submittedName>
        <fullName evidence="5">NAD(P)-dependent oxidoreductase</fullName>
        <ecNumber evidence="5">1.1.-.-</ecNumber>
    </submittedName>
</protein>